<feature type="transmembrane region" description="Helical" evidence="2">
    <location>
        <begin position="702"/>
        <end position="726"/>
    </location>
</feature>
<dbReference type="CDD" id="cd04365">
    <property type="entry name" value="IlGF_relaxin_like"/>
    <property type="match status" value="1"/>
</dbReference>
<evidence type="ECO:0000313" key="5">
    <source>
        <dbReference type="Proteomes" id="UP000830375"/>
    </source>
</evidence>
<accession>A0ABQ8MUP2</accession>
<dbReference type="SUPFAM" id="SSF49265">
    <property type="entry name" value="Fibronectin type III"/>
    <property type="match status" value="3"/>
</dbReference>
<dbReference type="PROSITE" id="PS50853">
    <property type="entry name" value="FN3"/>
    <property type="match status" value="1"/>
</dbReference>
<reference evidence="4 5" key="1">
    <citation type="submission" date="2022-01" db="EMBL/GenBank/DDBJ databases">
        <title>A high-quality chromosome-level genome assembly of rohu carp, Labeo rohita.</title>
        <authorList>
            <person name="Arick M.A. II"/>
            <person name="Hsu C.-Y."/>
            <person name="Magbanua Z."/>
            <person name="Pechanova O."/>
            <person name="Grover C."/>
            <person name="Miller E."/>
            <person name="Thrash A."/>
            <person name="Ezzel L."/>
            <person name="Alam S."/>
            <person name="Benzie J."/>
            <person name="Hamilton M."/>
            <person name="Karsi A."/>
            <person name="Lawrence M.L."/>
            <person name="Peterson D.G."/>
        </authorList>
    </citation>
    <scope>NUCLEOTIDE SEQUENCE [LARGE SCALE GENOMIC DNA]</scope>
    <source>
        <strain evidence="5">BAU-BD-2019</strain>
        <tissue evidence="4">Blood</tissue>
    </source>
</reference>
<feature type="region of interest" description="Disordered" evidence="1">
    <location>
        <begin position="1"/>
        <end position="50"/>
    </location>
</feature>
<dbReference type="Gene3D" id="2.60.40.10">
    <property type="entry name" value="Immunoglobulins"/>
    <property type="match status" value="4"/>
</dbReference>
<keyword evidence="2" id="KW-0812">Transmembrane</keyword>
<sequence length="877" mass="98236">MLRGEFEHVCPSPLYKQEQGPGKNHRTSPSNRHLVPNQREPSRKPASEHQPLLSVNICSQHDVENHSACSVSAAGWSTGAGRPLVRSQIMRPRVHPRCHLHLRRLTMEALLDKYSTGLYSAALSSQHATDSNLPSLAQGEQEGGVFSRPVRSLISEEVLEALRTVDRKGRDVVVGLSNACCKWGCSKGEISSLSSCEVGVNCWWNRALSVGGNVSLFCQTSTWGRASSCGLCQLVIKLGHRPQFASACASTDETFNFSIATEQREKILCTCSGNTSDACTVIVRGGYPPSAPSRPDCAIEDMDKEHIYCSWTKFNETMIPTVYTLHWKDYDGNVQSRESNSESALIDREEYIKGTYITAWVTAKNVLGSAQSGMSQFNTDHIIRPDPPYNLSLTSTPLEFIWEMDCDDVGPLDKSCQGQYSTHNNMLNWTEVDDCNFMCVLVDPQPFTQYNFRVRCHCGYEEKVMSNWSQVYSVRTPPAAPVGHLDVWSDCAPNSDKSSCNIYWKEMPLSQARGEIINYIVTVKLKNGTEVKQVNRQRRDTGSQHPTEQSCLQLKLSPGVTEVFVSANTSMGTSDPAFMPFAVRGENQTLRVSWSVHPQFSESVLEYVVQHVPVVSHHRCLNWVRVNRAQRSVKLTVPPKVSQIHVKNISSSSATLIWSPIPVHESNGPAQQYEAWVRAVSAAGEGDRTITTFSTNKKDRNVATILLAVFIPVFMLLVLIWVFTVVCKSAWCFMKIPDPINSKTFKHMNFQHTLPLLCSPSELSLKISELEIVENPDPDTPTLPSDTESDKILIDVEPQHFQVPNGLGRTNEGGERPEEEPEKLNRGNILKQDSWEKEYSEMVDTDDEKGVGDDEDWWDRQCVSDYERHFLPSVEVN</sequence>
<proteinExistence type="predicted"/>
<feature type="region of interest" description="Disordered" evidence="1">
    <location>
        <begin position="804"/>
        <end position="855"/>
    </location>
</feature>
<protein>
    <submittedName>
        <fullName evidence="4">Interleukin-12 receptor subunit beta-2</fullName>
    </submittedName>
</protein>
<dbReference type="InterPro" id="IPR053073">
    <property type="entry name" value="IL11/IL27_subunit_beta"/>
</dbReference>
<feature type="domain" description="Fibronectin type-III" evidence="3">
    <location>
        <begin position="384"/>
        <end position="479"/>
    </location>
</feature>
<name>A0ABQ8MUP2_LABRO</name>
<gene>
    <name evidence="4" type="ORF">H4Q32_010448</name>
</gene>
<dbReference type="PANTHER" id="PTHR48483">
    <property type="entry name" value="INTERLEUKIN-27 SUBUNIT BETA"/>
    <property type="match status" value="1"/>
</dbReference>
<keyword evidence="5" id="KW-1185">Reference proteome</keyword>
<dbReference type="SMART" id="SM00060">
    <property type="entry name" value="FN3"/>
    <property type="match status" value="3"/>
</dbReference>
<keyword evidence="4" id="KW-0675">Receptor</keyword>
<keyword evidence="2" id="KW-0472">Membrane</keyword>
<comment type="caution">
    <text evidence="4">The sequence shown here is derived from an EMBL/GenBank/DDBJ whole genome shotgun (WGS) entry which is preliminary data.</text>
</comment>
<dbReference type="InterPro" id="IPR013783">
    <property type="entry name" value="Ig-like_fold"/>
</dbReference>
<evidence type="ECO:0000256" key="2">
    <source>
        <dbReference type="SAM" id="Phobius"/>
    </source>
</evidence>
<dbReference type="PANTHER" id="PTHR48483:SF1">
    <property type="entry name" value="INTERLEUKIN-12 RECEPTOR SUBUNIT BETA-1-RELATED"/>
    <property type="match status" value="1"/>
</dbReference>
<evidence type="ECO:0000313" key="4">
    <source>
        <dbReference type="EMBL" id="KAI2666557.1"/>
    </source>
</evidence>
<keyword evidence="2" id="KW-1133">Transmembrane helix</keyword>
<feature type="compositionally biased region" description="Acidic residues" evidence="1">
    <location>
        <begin position="841"/>
        <end position="855"/>
    </location>
</feature>
<dbReference type="EMBL" id="JACTAM010000003">
    <property type="protein sequence ID" value="KAI2666557.1"/>
    <property type="molecule type" value="Genomic_DNA"/>
</dbReference>
<evidence type="ECO:0000259" key="3">
    <source>
        <dbReference type="PROSITE" id="PS50853"/>
    </source>
</evidence>
<dbReference type="InterPro" id="IPR003961">
    <property type="entry name" value="FN3_dom"/>
</dbReference>
<dbReference type="Proteomes" id="UP000830375">
    <property type="component" value="Unassembled WGS sequence"/>
</dbReference>
<organism evidence="4 5">
    <name type="scientific">Labeo rohita</name>
    <name type="common">Indian major carp</name>
    <name type="synonym">Cyprinus rohita</name>
    <dbReference type="NCBI Taxonomy" id="84645"/>
    <lineage>
        <taxon>Eukaryota</taxon>
        <taxon>Metazoa</taxon>
        <taxon>Chordata</taxon>
        <taxon>Craniata</taxon>
        <taxon>Vertebrata</taxon>
        <taxon>Euteleostomi</taxon>
        <taxon>Actinopterygii</taxon>
        <taxon>Neopterygii</taxon>
        <taxon>Teleostei</taxon>
        <taxon>Ostariophysi</taxon>
        <taxon>Cypriniformes</taxon>
        <taxon>Cyprinidae</taxon>
        <taxon>Labeoninae</taxon>
        <taxon>Labeonini</taxon>
        <taxon>Labeo</taxon>
    </lineage>
</organism>
<dbReference type="InterPro" id="IPR036116">
    <property type="entry name" value="FN3_sf"/>
</dbReference>
<evidence type="ECO:0000256" key="1">
    <source>
        <dbReference type="SAM" id="MobiDB-lite"/>
    </source>
</evidence>